<dbReference type="KEGG" id="pbu:L21SP3_00167"/>
<dbReference type="PANTHER" id="PTHR34614:SF2">
    <property type="entry name" value="TRANSPOSASE IS4-LIKE DOMAIN-CONTAINING PROTEIN"/>
    <property type="match status" value="1"/>
</dbReference>
<dbReference type="GO" id="GO:0006313">
    <property type="term" value="P:DNA transposition"/>
    <property type="evidence" value="ECO:0007669"/>
    <property type="project" value="InterPro"/>
</dbReference>
<dbReference type="NCBIfam" id="NF033559">
    <property type="entry name" value="transpos_IS1634"/>
    <property type="match status" value="1"/>
</dbReference>
<evidence type="ECO:0000313" key="3">
    <source>
        <dbReference type="Proteomes" id="UP000188273"/>
    </source>
</evidence>
<dbReference type="InterPro" id="IPR047654">
    <property type="entry name" value="IS1634_transpos"/>
</dbReference>
<evidence type="ECO:0000259" key="1">
    <source>
        <dbReference type="Pfam" id="PF01609"/>
    </source>
</evidence>
<dbReference type="Proteomes" id="UP000188273">
    <property type="component" value="Chromosome"/>
</dbReference>
<accession>A0A1Q2HM90</accession>
<evidence type="ECO:0000313" key="2">
    <source>
        <dbReference type="EMBL" id="AQQ08391.1"/>
    </source>
</evidence>
<organism evidence="2 3">
    <name type="scientific">Sedimentisphaera cyanobacteriorum</name>
    <dbReference type="NCBI Taxonomy" id="1940790"/>
    <lineage>
        <taxon>Bacteria</taxon>
        <taxon>Pseudomonadati</taxon>
        <taxon>Planctomycetota</taxon>
        <taxon>Phycisphaerae</taxon>
        <taxon>Sedimentisphaerales</taxon>
        <taxon>Sedimentisphaeraceae</taxon>
        <taxon>Sedimentisphaera</taxon>
    </lineage>
</organism>
<feature type="domain" description="Transposase IS4-like" evidence="1">
    <location>
        <begin position="206"/>
        <end position="470"/>
    </location>
</feature>
<protein>
    <submittedName>
        <fullName evidence="2">Transposase</fullName>
    </submittedName>
</protein>
<dbReference type="PANTHER" id="PTHR34614">
    <property type="match status" value="1"/>
</dbReference>
<dbReference type="Pfam" id="PF01609">
    <property type="entry name" value="DDE_Tnp_1"/>
    <property type="match status" value="1"/>
</dbReference>
<sequence>MFIRVKTSKNSPKQSVQIVESYRNEKNQPRQRIVRHLGTAFTEEELKRLKDFAEFEKAKLEAEKTPALFKPEHLAEAAIDARKNIDDKPLRVNLKNLREQARITTGIHEVFGSIYNELGFNNLFDRRKESAGKNLRHITMARLANPVSKRSSVQDLSKDFGINLSLDSVYRMMDNITDDIISKAQNCAHSAAKGLLGEEISLLFYDCTTLYFESFTEDELKKNGYSKDMKFNQPQVVLGLLSTSEGLPVGYEVFPGNQYEGHTLHTVIPKIKEKYNLKRVIFTADSAMLSKANLDYLEKQGVEYIVAARLKSLTDKWKAKVTESNAPLRSFDYGKDTRLIVTYSDKLAKKNKHDRDEAIRKLQEKLEKSSNPKSLISNYGYKKFMRVTGDIDCRIDEEKYEEAANFDGLHGVITNVKDMDDSAVVDHYRQLWLIEECFRISKHDLKIRPIYHWTPKRIKAHILICFIALTCARNLAYRVRLRFEPMSVARIVNALNHVQLSILWDKKTECRYVLPSKINEDARKLYKTVNLSTNTTPYKM</sequence>
<reference evidence="3" key="1">
    <citation type="submission" date="2017-02" db="EMBL/GenBank/DDBJ databases">
        <title>Comparative genomics and description of representatives of a novel lineage of planctomycetes thriving in anoxic sediments.</title>
        <authorList>
            <person name="Spring S."/>
            <person name="Bunk B."/>
            <person name="Sproer C."/>
            <person name="Klenk H.-P."/>
        </authorList>
    </citation>
    <scope>NUCLEOTIDE SEQUENCE [LARGE SCALE GENOMIC DNA]</scope>
    <source>
        <strain evidence="3">L21-RPul-D3</strain>
    </source>
</reference>
<dbReference type="InterPro" id="IPR002559">
    <property type="entry name" value="Transposase_11"/>
</dbReference>
<dbReference type="OrthoDB" id="235425at2"/>
<gene>
    <name evidence="2" type="ORF">L21SP3_00167</name>
</gene>
<dbReference type="AlphaFoldDB" id="A0A1Q2HM90"/>
<dbReference type="EMBL" id="CP019633">
    <property type="protein sequence ID" value="AQQ08391.1"/>
    <property type="molecule type" value="Genomic_DNA"/>
</dbReference>
<keyword evidence="3" id="KW-1185">Reference proteome</keyword>
<dbReference type="InterPro" id="IPR012337">
    <property type="entry name" value="RNaseH-like_sf"/>
</dbReference>
<proteinExistence type="predicted"/>
<dbReference type="SUPFAM" id="SSF53098">
    <property type="entry name" value="Ribonuclease H-like"/>
    <property type="match status" value="1"/>
</dbReference>
<dbReference type="GO" id="GO:0003677">
    <property type="term" value="F:DNA binding"/>
    <property type="evidence" value="ECO:0007669"/>
    <property type="project" value="InterPro"/>
</dbReference>
<name>A0A1Q2HM90_9BACT</name>
<dbReference type="RefSeq" id="WP_077538630.1">
    <property type="nucleotide sequence ID" value="NZ_CP019633.1"/>
</dbReference>
<dbReference type="GO" id="GO:0004803">
    <property type="term" value="F:transposase activity"/>
    <property type="evidence" value="ECO:0007669"/>
    <property type="project" value="InterPro"/>
</dbReference>